<dbReference type="Proteomes" id="UP000291189">
    <property type="component" value="Unassembled WGS sequence"/>
</dbReference>
<dbReference type="AlphaFoldDB" id="A0A4Q5IYE2"/>
<dbReference type="RefSeq" id="WP_129989058.1">
    <property type="nucleotide sequence ID" value="NZ_SDPU01000034.1"/>
</dbReference>
<evidence type="ECO:0000313" key="2">
    <source>
        <dbReference type="Proteomes" id="UP000291189"/>
    </source>
</evidence>
<sequence length="138" mass="15557">MHLRTSDGETPVLRTDQLPALVTALTTVAERIERLWETDGEQYAADVVLRSRDPQDPRVIRQRRRERLSLVQAVRDNLADVMRLLVEASSTDEALVDIAALLDVDEVDVMVGLARFDLLALTRPATERRLGLLAELEE</sequence>
<organism evidence="1 2">
    <name type="scientific">Nocardioides iriomotensis</name>
    <dbReference type="NCBI Taxonomy" id="715784"/>
    <lineage>
        <taxon>Bacteria</taxon>
        <taxon>Bacillati</taxon>
        <taxon>Actinomycetota</taxon>
        <taxon>Actinomycetes</taxon>
        <taxon>Propionibacteriales</taxon>
        <taxon>Nocardioidaceae</taxon>
        <taxon>Nocardioides</taxon>
    </lineage>
</organism>
<name>A0A4Q5IYE2_9ACTN</name>
<accession>A0A4Q5IYE2</accession>
<gene>
    <name evidence="1" type="ORF">ETU37_19760</name>
</gene>
<protein>
    <submittedName>
        <fullName evidence="1">Uncharacterized protein</fullName>
    </submittedName>
</protein>
<dbReference type="EMBL" id="SDPU01000034">
    <property type="protein sequence ID" value="RYU10061.1"/>
    <property type="molecule type" value="Genomic_DNA"/>
</dbReference>
<dbReference type="OrthoDB" id="4563074at2"/>
<comment type="caution">
    <text evidence="1">The sequence shown here is derived from an EMBL/GenBank/DDBJ whole genome shotgun (WGS) entry which is preliminary data.</text>
</comment>
<keyword evidence="2" id="KW-1185">Reference proteome</keyword>
<evidence type="ECO:0000313" key="1">
    <source>
        <dbReference type="EMBL" id="RYU10061.1"/>
    </source>
</evidence>
<reference evidence="1 2" key="1">
    <citation type="submission" date="2019-01" db="EMBL/GenBank/DDBJ databases">
        <title>Nocardioides guangzhouensis sp. nov., an actinobacterium isolated from soil.</title>
        <authorList>
            <person name="Fu Y."/>
            <person name="Cai Y."/>
            <person name="Lin Z."/>
            <person name="Chen P."/>
        </authorList>
    </citation>
    <scope>NUCLEOTIDE SEQUENCE [LARGE SCALE GENOMIC DNA]</scope>
    <source>
        <strain evidence="1 2">NBRC 105384</strain>
    </source>
</reference>
<proteinExistence type="predicted"/>